<evidence type="ECO:0000313" key="3">
    <source>
        <dbReference type="EMBL" id="MBJ7316911.1"/>
    </source>
</evidence>
<dbReference type="EMBL" id="JAEMOS010000014">
    <property type="protein sequence ID" value="MBJ7266354.1"/>
    <property type="molecule type" value="Genomic_DNA"/>
</dbReference>
<sequence>MSELKLYELVNPSDPYTFYAPSVEVAGLASAMLSPSFGASPVDGEGESSPVMFGWNEWMKEKGIDDEWIAENKLAIADALDSFLIGKPNRRADVESMLEMLPDDKKAEWRDSRQDRNRTSLNQIGESAYKLAKQLREPALEDGE</sequence>
<dbReference type="RefSeq" id="WP_199494071.1">
    <property type="nucleotide sequence ID" value="NZ_JAEMOP010000009.1"/>
</dbReference>
<keyword evidence="5" id="KW-1185">Reference proteome</keyword>
<name>A0A8I1G9R2_9GAMM</name>
<protein>
    <submittedName>
        <fullName evidence="3">Uncharacterized protein</fullName>
    </submittedName>
</protein>
<dbReference type="Proteomes" id="UP000655994">
    <property type="component" value="Unassembled WGS sequence"/>
</dbReference>
<dbReference type="AlphaFoldDB" id="A0A8I1G9R2"/>
<dbReference type="EMBL" id="JAEMOP010000009">
    <property type="protein sequence ID" value="MBJ7316911.1"/>
    <property type="molecule type" value="Genomic_DNA"/>
</dbReference>
<evidence type="ECO:0000256" key="1">
    <source>
        <dbReference type="SAM" id="MobiDB-lite"/>
    </source>
</evidence>
<evidence type="ECO:0000313" key="4">
    <source>
        <dbReference type="Proteomes" id="UP000621390"/>
    </source>
</evidence>
<evidence type="ECO:0000313" key="5">
    <source>
        <dbReference type="Proteomes" id="UP000655994"/>
    </source>
</evidence>
<evidence type="ECO:0000313" key="2">
    <source>
        <dbReference type="EMBL" id="MBJ7266354.1"/>
    </source>
</evidence>
<organism evidence="3 4">
    <name type="scientific">Idiomarina abyssalis</name>
    <dbReference type="NCBI Taxonomy" id="86102"/>
    <lineage>
        <taxon>Bacteria</taxon>
        <taxon>Pseudomonadati</taxon>
        <taxon>Pseudomonadota</taxon>
        <taxon>Gammaproteobacteria</taxon>
        <taxon>Alteromonadales</taxon>
        <taxon>Idiomarinaceae</taxon>
        <taxon>Idiomarina</taxon>
    </lineage>
</organism>
<feature type="region of interest" description="Disordered" evidence="1">
    <location>
        <begin position="104"/>
        <end position="125"/>
    </location>
</feature>
<gene>
    <name evidence="2" type="ORF">JHC10_05270</name>
    <name evidence="3" type="ORF">JHC11_13020</name>
</gene>
<comment type="caution">
    <text evidence="3">The sequence shown here is derived from an EMBL/GenBank/DDBJ whole genome shotgun (WGS) entry which is preliminary data.</text>
</comment>
<dbReference type="Proteomes" id="UP000621390">
    <property type="component" value="Unassembled WGS sequence"/>
</dbReference>
<proteinExistence type="predicted"/>
<feature type="compositionally biased region" description="Basic and acidic residues" evidence="1">
    <location>
        <begin position="104"/>
        <end position="118"/>
    </location>
</feature>
<accession>A0A8I1G9R2</accession>
<reference evidence="3 5" key="1">
    <citation type="submission" date="2020-09" db="EMBL/GenBank/DDBJ databases">
        <title>Draft Genomes of Bacterial Isolates from North Pond Shallow Sediments.</title>
        <authorList>
            <person name="Kiel Reese B."/>
            <person name="Mullis M."/>
            <person name="Weisend R.E."/>
        </authorList>
    </citation>
    <scope>NUCLEOTIDE SEQUENCE</scope>
    <source>
        <strain evidence="3">KJE-2</strain>
        <strain evidence="2 5">KJE-3</strain>
    </source>
</reference>